<accession>A0A1N7H654</accession>
<dbReference type="OrthoDB" id="169813at2157"/>
<evidence type="ECO:0000256" key="1">
    <source>
        <dbReference type="SAM" id="Phobius"/>
    </source>
</evidence>
<keyword evidence="1" id="KW-0472">Membrane</keyword>
<keyword evidence="1" id="KW-0812">Transmembrane</keyword>
<feature type="transmembrane region" description="Helical" evidence="1">
    <location>
        <begin position="613"/>
        <end position="634"/>
    </location>
</feature>
<dbReference type="STRING" id="308853.SAMN05421752_12615"/>
<dbReference type="Proteomes" id="UP000185936">
    <property type="component" value="Unassembled WGS sequence"/>
</dbReference>
<protein>
    <submittedName>
        <fullName evidence="2">Uncharacterized protein</fullName>
    </submittedName>
</protein>
<dbReference type="AlphaFoldDB" id="A0A1N7H654"/>
<sequence>MRANSRVWTLLVVFLLVTSVGTVNGGNQVSERPVGETIEGIDATDAADEVYVSANGDAVLVYERPHETTELEGTVAMETDSGLAYALYNGTFEGAAGLTGNVTLQTDQESVASSGDLVVTESTSITDLDADVQVRQTDRESNSTVDVQATVPDRELPYSSVQTDGELEFTGDSIIGSGTVRTYANNSAGMPVTNESLELTLSETDDGYALAVTERRAVEEWERDRWNTRQDARETLENRFSSVAIELGGTADGTLESYRFTEAGERDVVEYEYDVEYIGVKEQVAETVVTQVQQRSEANLDETEARVLADRIASTRLEDLSIVVDRHGPRTDVEWELEASGYDELVLGTVEIAESIDAIDDSVVDRFDEIRATLETRNQTNLRQTATWNASVEADGNRTTIDATWSTDSENWQTYTAELEAQELESLIPETTATVDAKTTADGLELVYDYETTADSALDRTLTELEGATTGASDVVASTRELHELFRTAELTKAEMTIDNGTSELEAAAATSDGSFDALSIANDSELSVTAVYVESNNDSSTVSVVADGFVTADPTETEVRNREQVETETDVHMPGEWDREFPRIDTERVETFLGTDLDSEDEGGDDDERTNIVMVVSVLVALGTVTLIGYYGVRRTSLSRANVKSD</sequence>
<keyword evidence="3" id="KW-1185">Reference proteome</keyword>
<reference evidence="3" key="1">
    <citation type="submission" date="2017-01" db="EMBL/GenBank/DDBJ databases">
        <authorList>
            <person name="Varghese N."/>
            <person name="Submissions S."/>
        </authorList>
    </citation>
    <scope>NUCLEOTIDE SEQUENCE [LARGE SCALE GENOMIC DNA]</scope>
    <source>
        <strain evidence="3">type strain: HArc-</strain>
    </source>
</reference>
<keyword evidence="1" id="KW-1133">Transmembrane helix</keyword>
<organism evidence="2 3">
    <name type="scientific">Natronorubrum thiooxidans</name>
    <dbReference type="NCBI Taxonomy" id="308853"/>
    <lineage>
        <taxon>Archaea</taxon>
        <taxon>Methanobacteriati</taxon>
        <taxon>Methanobacteriota</taxon>
        <taxon>Stenosarchaea group</taxon>
        <taxon>Halobacteria</taxon>
        <taxon>Halobacteriales</taxon>
        <taxon>Natrialbaceae</taxon>
        <taxon>Natronorubrum</taxon>
    </lineage>
</organism>
<evidence type="ECO:0000313" key="2">
    <source>
        <dbReference type="EMBL" id="SIS20148.1"/>
    </source>
</evidence>
<dbReference type="EMBL" id="FTNR01000026">
    <property type="protein sequence ID" value="SIS20148.1"/>
    <property type="molecule type" value="Genomic_DNA"/>
</dbReference>
<dbReference type="RefSeq" id="WP_076610842.1">
    <property type="nucleotide sequence ID" value="NZ_FTNR01000026.1"/>
</dbReference>
<gene>
    <name evidence="2" type="ORF">SAMN05421752_12615</name>
</gene>
<name>A0A1N7H654_9EURY</name>
<evidence type="ECO:0000313" key="3">
    <source>
        <dbReference type="Proteomes" id="UP000185936"/>
    </source>
</evidence>
<proteinExistence type="predicted"/>